<feature type="domain" description="RRM" evidence="4">
    <location>
        <begin position="33"/>
        <end position="111"/>
    </location>
</feature>
<evidence type="ECO:0000259" key="4">
    <source>
        <dbReference type="PROSITE" id="PS50102"/>
    </source>
</evidence>
<dbReference type="InterPro" id="IPR012677">
    <property type="entry name" value="Nucleotide-bd_a/b_plait_sf"/>
</dbReference>
<dbReference type="Proteomes" id="UP000241107">
    <property type="component" value="Unassembled WGS sequence"/>
</dbReference>
<dbReference type="STRING" id="418784.A0A2P7YD24"/>
<dbReference type="OrthoDB" id="2573941at2759"/>
<evidence type="ECO:0000256" key="2">
    <source>
        <dbReference type="PROSITE-ProRule" id="PRU00176"/>
    </source>
</evidence>
<dbReference type="GeneID" id="36568458"/>
<dbReference type="InterPro" id="IPR000504">
    <property type="entry name" value="RRM_dom"/>
</dbReference>
<evidence type="ECO:0000256" key="3">
    <source>
        <dbReference type="SAM" id="MobiDB-lite"/>
    </source>
</evidence>
<organism evidence="5 6">
    <name type="scientific">Candidozyma pseudohaemuli</name>
    <dbReference type="NCBI Taxonomy" id="418784"/>
    <lineage>
        <taxon>Eukaryota</taxon>
        <taxon>Fungi</taxon>
        <taxon>Dikarya</taxon>
        <taxon>Ascomycota</taxon>
        <taxon>Saccharomycotina</taxon>
        <taxon>Pichiomycetes</taxon>
        <taxon>Metschnikowiaceae</taxon>
        <taxon>Candidozyma</taxon>
    </lineage>
</organism>
<feature type="compositionally biased region" description="Basic residues" evidence="3">
    <location>
        <begin position="198"/>
        <end position="207"/>
    </location>
</feature>
<dbReference type="Pfam" id="PF00076">
    <property type="entry name" value="RRM_1"/>
    <property type="match status" value="1"/>
</dbReference>
<keyword evidence="6" id="KW-1185">Reference proteome</keyword>
<dbReference type="InterPro" id="IPR035979">
    <property type="entry name" value="RBD_domain_sf"/>
</dbReference>
<dbReference type="EMBL" id="PYFQ01000021">
    <property type="protein sequence ID" value="PSK33879.1"/>
    <property type="molecule type" value="Genomic_DNA"/>
</dbReference>
<proteinExistence type="predicted"/>
<dbReference type="AlphaFoldDB" id="A0A2P7YD24"/>
<dbReference type="GO" id="GO:0071013">
    <property type="term" value="C:catalytic step 2 spliceosome"/>
    <property type="evidence" value="ECO:0007669"/>
    <property type="project" value="TreeGrafter"/>
</dbReference>
<evidence type="ECO:0000256" key="1">
    <source>
        <dbReference type="ARBA" id="ARBA00022884"/>
    </source>
</evidence>
<feature type="region of interest" description="Disordered" evidence="3">
    <location>
        <begin position="176"/>
        <end position="234"/>
    </location>
</feature>
<evidence type="ECO:0000313" key="5">
    <source>
        <dbReference type="EMBL" id="PSK33879.1"/>
    </source>
</evidence>
<dbReference type="PANTHER" id="PTHR45880:SF1">
    <property type="entry name" value="RNA-BINDING MOTIF PROTEIN, X-LINKED 2"/>
    <property type="match status" value="1"/>
</dbReference>
<dbReference type="RefSeq" id="XP_024711445.1">
    <property type="nucleotide sequence ID" value="XM_024860383.1"/>
</dbReference>
<dbReference type="GO" id="GO:0003723">
    <property type="term" value="F:RNA binding"/>
    <property type="evidence" value="ECO:0007669"/>
    <property type="project" value="UniProtKB-UniRule"/>
</dbReference>
<keyword evidence="1 2" id="KW-0694">RNA-binding</keyword>
<dbReference type="SUPFAM" id="SSF54928">
    <property type="entry name" value="RNA-binding domain, RBD"/>
    <property type="match status" value="1"/>
</dbReference>
<dbReference type="SMART" id="SM00360">
    <property type="entry name" value="RRM"/>
    <property type="match status" value="1"/>
</dbReference>
<sequence>MNSIHRINAINEKELESNVSDAASWHQDYADTSYIYVGNLHEKIQEIDLVKIFSQWGNPTHVNLIKDRDSGKSRGFAYLKYEDQRSCVLAVDNFNGVLIYERPLKVDHTYYQLRDGQEEDDFAVDYLEARPAQIEAPKSPKREEKQTKRVEHVEESKTIEVGSSGVAEMAVSEAFVADDDDFNDPMANLVKVEAPKSEKKHRKRRHRDKEGHRDEERKHRRKDEKNDEKETTTS</sequence>
<dbReference type="InterPro" id="IPR051847">
    <property type="entry name" value="RNA_proc/Spliceosome_comp"/>
</dbReference>
<dbReference type="GO" id="GO:0071011">
    <property type="term" value="C:precatalytic spliceosome"/>
    <property type="evidence" value="ECO:0007669"/>
    <property type="project" value="TreeGrafter"/>
</dbReference>
<gene>
    <name evidence="5" type="ORF">C7M61_005071</name>
</gene>
<feature type="region of interest" description="Disordered" evidence="3">
    <location>
        <begin position="130"/>
        <end position="161"/>
    </location>
</feature>
<reference evidence="5 6" key="1">
    <citation type="submission" date="2018-03" db="EMBL/GenBank/DDBJ databases">
        <title>Candida pseudohaemulonii genome assembly and annotation.</title>
        <authorList>
            <person name="Munoz J.F."/>
            <person name="Gade L.G."/>
            <person name="Chow N.A."/>
            <person name="Litvintseva A.P."/>
            <person name="Loparev V.N."/>
            <person name="Cuomo C.A."/>
        </authorList>
    </citation>
    <scope>NUCLEOTIDE SEQUENCE [LARGE SCALE GENOMIC DNA]</scope>
    <source>
        <strain evidence="5 6">B12108</strain>
    </source>
</reference>
<dbReference type="GO" id="GO:0000398">
    <property type="term" value="P:mRNA splicing, via spliceosome"/>
    <property type="evidence" value="ECO:0007669"/>
    <property type="project" value="TreeGrafter"/>
</dbReference>
<name>A0A2P7YD24_9ASCO</name>
<dbReference type="PROSITE" id="PS50102">
    <property type="entry name" value="RRM"/>
    <property type="match status" value="1"/>
</dbReference>
<dbReference type="Gene3D" id="3.30.70.330">
    <property type="match status" value="1"/>
</dbReference>
<accession>A0A2P7YD24</accession>
<feature type="compositionally biased region" description="Basic and acidic residues" evidence="3">
    <location>
        <begin position="208"/>
        <end position="234"/>
    </location>
</feature>
<comment type="caution">
    <text evidence="5">The sequence shown here is derived from an EMBL/GenBank/DDBJ whole genome shotgun (WGS) entry which is preliminary data.</text>
</comment>
<feature type="compositionally biased region" description="Basic and acidic residues" evidence="3">
    <location>
        <begin position="138"/>
        <end position="158"/>
    </location>
</feature>
<evidence type="ECO:0000313" key="6">
    <source>
        <dbReference type="Proteomes" id="UP000241107"/>
    </source>
</evidence>
<protein>
    <recommendedName>
        <fullName evidence="4">RRM domain-containing protein</fullName>
    </recommendedName>
</protein>
<dbReference type="PANTHER" id="PTHR45880">
    <property type="entry name" value="RNA-BINDING MOTIF PROTEIN, X-LINKED 2"/>
    <property type="match status" value="1"/>
</dbReference>
<dbReference type="VEuPathDB" id="FungiDB:C7M61_005071"/>
<dbReference type="GO" id="GO:0005686">
    <property type="term" value="C:U2 snRNP"/>
    <property type="evidence" value="ECO:0007669"/>
    <property type="project" value="EnsemblFungi"/>
</dbReference>